<evidence type="ECO:0000256" key="1">
    <source>
        <dbReference type="SAM" id="Phobius"/>
    </source>
</evidence>
<keyword evidence="1" id="KW-1133">Transmembrane helix</keyword>
<dbReference type="Proteomes" id="UP000236161">
    <property type="component" value="Unassembled WGS sequence"/>
</dbReference>
<reference evidence="3 4" key="1">
    <citation type="journal article" date="2017" name="Nature">
        <title>The Apostasia genome and the evolution of orchids.</title>
        <authorList>
            <person name="Zhang G.Q."/>
            <person name="Liu K.W."/>
            <person name="Li Z."/>
            <person name="Lohaus R."/>
            <person name="Hsiao Y.Y."/>
            <person name="Niu S.C."/>
            <person name="Wang J.Y."/>
            <person name="Lin Y.C."/>
            <person name="Xu Q."/>
            <person name="Chen L.J."/>
            <person name="Yoshida K."/>
            <person name="Fujiwara S."/>
            <person name="Wang Z.W."/>
            <person name="Zhang Y.Q."/>
            <person name="Mitsuda N."/>
            <person name="Wang M."/>
            <person name="Liu G.H."/>
            <person name="Pecoraro L."/>
            <person name="Huang H.X."/>
            <person name="Xiao X.J."/>
            <person name="Lin M."/>
            <person name="Wu X.Y."/>
            <person name="Wu W.L."/>
            <person name="Chen Y.Y."/>
            <person name="Chang S.B."/>
            <person name="Sakamoto S."/>
            <person name="Ohme-Takagi M."/>
            <person name="Yagi M."/>
            <person name="Zeng S.J."/>
            <person name="Shen C.Y."/>
            <person name="Yeh C.M."/>
            <person name="Luo Y.B."/>
            <person name="Tsai W.C."/>
            <person name="Van de Peer Y."/>
            <person name="Liu Z.J."/>
        </authorList>
    </citation>
    <scope>NUCLEOTIDE SEQUENCE [LARGE SCALE GENOMIC DNA]</scope>
    <source>
        <strain evidence="4">cv. Shenzhen</strain>
        <tissue evidence="3">Stem</tissue>
    </source>
</reference>
<dbReference type="EMBL" id="KZ451950">
    <property type="protein sequence ID" value="PKA59336.1"/>
    <property type="molecule type" value="Genomic_DNA"/>
</dbReference>
<proteinExistence type="predicted"/>
<keyword evidence="1" id="KW-0812">Transmembrane</keyword>
<keyword evidence="4" id="KW-1185">Reference proteome</keyword>
<sequence length="265" mass="30776">MVKKSRSRAKDMWADYDALRDEECILPSRTFETEVLEVWGKDPDVGLEYPPEGARFRTLPQGKVAVCLHHLRGGLFLPFQSEFVNVFNYFSVVPMQLTPNAVTMIYCLAKELLRRQIPWDIEIFKAVFRWEANSCLHGCFVLKGKYCQVFKVRDTGFADWYKRFFFAKSGGVRFAEPRKLGEARFLGEGIGFEDPCFQEVDEIRKCVHDAEDYLRELEADVREYTGELSAYVFFFFFWMLTLLFGLCCRPTGARIGMVPAPPDRE</sequence>
<name>A0A2I0AV08_9ASPA</name>
<feature type="transmembrane region" description="Helical" evidence="1">
    <location>
        <begin position="228"/>
        <end position="247"/>
    </location>
</feature>
<evidence type="ECO:0000313" key="4">
    <source>
        <dbReference type="Proteomes" id="UP000236161"/>
    </source>
</evidence>
<dbReference type="InterPro" id="IPR007321">
    <property type="entry name" value="Transposase_28"/>
</dbReference>
<keyword evidence="1" id="KW-0472">Membrane</keyword>
<accession>A0A2I0AV08</accession>
<feature type="domain" description="Transposase (putative) gypsy type" evidence="2">
    <location>
        <begin position="67"/>
        <end position="109"/>
    </location>
</feature>
<gene>
    <name evidence="3" type="ORF">AXF42_Ash001430</name>
</gene>
<protein>
    <recommendedName>
        <fullName evidence="2">Transposase (putative) gypsy type domain-containing protein</fullName>
    </recommendedName>
</protein>
<evidence type="ECO:0000259" key="2">
    <source>
        <dbReference type="Pfam" id="PF04195"/>
    </source>
</evidence>
<organism evidence="3 4">
    <name type="scientific">Apostasia shenzhenica</name>
    <dbReference type="NCBI Taxonomy" id="1088818"/>
    <lineage>
        <taxon>Eukaryota</taxon>
        <taxon>Viridiplantae</taxon>
        <taxon>Streptophyta</taxon>
        <taxon>Embryophyta</taxon>
        <taxon>Tracheophyta</taxon>
        <taxon>Spermatophyta</taxon>
        <taxon>Magnoliopsida</taxon>
        <taxon>Liliopsida</taxon>
        <taxon>Asparagales</taxon>
        <taxon>Orchidaceae</taxon>
        <taxon>Apostasioideae</taxon>
        <taxon>Apostasia</taxon>
    </lineage>
</organism>
<evidence type="ECO:0000313" key="3">
    <source>
        <dbReference type="EMBL" id="PKA59336.1"/>
    </source>
</evidence>
<dbReference type="AlphaFoldDB" id="A0A2I0AV08"/>
<dbReference type="Pfam" id="PF04195">
    <property type="entry name" value="Transposase_28"/>
    <property type="match status" value="1"/>
</dbReference>